<evidence type="ECO:0000313" key="2">
    <source>
        <dbReference type="Proteomes" id="UP000024635"/>
    </source>
</evidence>
<organism evidence="1 2">
    <name type="scientific">Ancylostoma ceylanicum</name>
    <dbReference type="NCBI Taxonomy" id="53326"/>
    <lineage>
        <taxon>Eukaryota</taxon>
        <taxon>Metazoa</taxon>
        <taxon>Ecdysozoa</taxon>
        <taxon>Nematoda</taxon>
        <taxon>Chromadorea</taxon>
        <taxon>Rhabditida</taxon>
        <taxon>Rhabditina</taxon>
        <taxon>Rhabditomorpha</taxon>
        <taxon>Strongyloidea</taxon>
        <taxon>Ancylostomatidae</taxon>
        <taxon>Ancylostomatinae</taxon>
        <taxon>Ancylostoma</taxon>
    </lineage>
</organism>
<dbReference type="AlphaFoldDB" id="A0A016VAL3"/>
<sequence>MFSHFFQLVQLGTTDRSVKVRFLLNLGTVNSECVIVLNTLSSETRTSSSENVSSTNICPNNVKKVYGYCTGSIFRRRLRFDQGKFRWQGPLRRHLLIYFLYLTKFFPNAWRQLRMTFGDLLLSHAQVFVDPTPPDFRTSSSSSRSRSRLVSPSIIVPPYRNF</sequence>
<accession>A0A016VAL3</accession>
<reference evidence="2" key="1">
    <citation type="journal article" date="2015" name="Nat. Genet.">
        <title>The genome and transcriptome of the zoonotic hookworm Ancylostoma ceylanicum identify infection-specific gene families.</title>
        <authorList>
            <person name="Schwarz E.M."/>
            <person name="Hu Y."/>
            <person name="Antoshechkin I."/>
            <person name="Miller M.M."/>
            <person name="Sternberg P.W."/>
            <person name="Aroian R.V."/>
        </authorList>
    </citation>
    <scope>NUCLEOTIDE SEQUENCE</scope>
    <source>
        <strain evidence="2">HY135</strain>
    </source>
</reference>
<dbReference type="EMBL" id="JARK01001349">
    <property type="protein sequence ID" value="EYC24470.1"/>
    <property type="molecule type" value="Genomic_DNA"/>
</dbReference>
<evidence type="ECO:0000313" key="1">
    <source>
        <dbReference type="EMBL" id="EYC24470.1"/>
    </source>
</evidence>
<dbReference type="Proteomes" id="UP000024635">
    <property type="component" value="Unassembled WGS sequence"/>
</dbReference>
<name>A0A016VAL3_9BILA</name>
<proteinExistence type="predicted"/>
<comment type="caution">
    <text evidence="1">The sequence shown here is derived from an EMBL/GenBank/DDBJ whole genome shotgun (WGS) entry which is preliminary data.</text>
</comment>
<keyword evidence="2" id="KW-1185">Reference proteome</keyword>
<protein>
    <submittedName>
        <fullName evidence="1">Uncharacterized protein</fullName>
    </submittedName>
</protein>
<gene>
    <name evidence="1" type="primary">Acey_s0013.g1923</name>
    <name evidence="1" type="ORF">Y032_0013g1923</name>
</gene>